<dbReference type="InterPro" id="IPR050951">
    <property type="entry name" value="Retrovirus_Pol_polyprotein"/>
</dbReference>
<dbReference type="EMBL" id="HACA01028614">
    <property type="protein sequence ID" value="CDW45975.1"/>
    <property type="molecule type" value="Transcribed_RNA"/>
</dbReference>
<reference evidence="2" key="1">
    <citation type="submission" date="2014-05" db="EMBL/GenBank/DDBJ databases">
        <authorList>
            <person name="Chronopoulou M."/>
        </authorList>
    </citation>
    <scope>NUCLEOTIDE SEQUENCE</scope>
    <source>
        <tissue evidence="2">Whole organism</tissue>
    </source>
</reference>
<dbReference type="SUPFAM" id="SSF56672">
    <property type="entry name" value="DNA/RNA polymerases"/>
    <property type="match status" value="1"/>
</dbReference>
<organism evidence="2">
    <name type="scientific">Lepeophtheirus salmonis</name>
    <name type="common">Salmon louse</name>
    <name type="synonym">Caligus salmonis</name>
    <dbReference type="NCBI Taxonomy" id="72036"/>
    <lineage>
        <taxon>Eukaryota</taxon>
        <taxon>Metazoa</taxon>
        <taxon>Ecdysozoa</taxon>
        <taxon>Arthropoda</taxon>
        <taxon>Crustacea</taxon>
        <taxon>Multicrustacea</taxon>
        <taxon>Hexanauplia</taxon>
        <taxon>Copepoda</taxon>
        <taxon>Siphonostomatoida</taxon>
        <taxon>Caligidae</taxon>
        <taxon>Lepeophtheirus</taxon>
    </lineage>
</organism>
<proteinExistence type="predicted"/>
<dbReference type="AlphaFoldDB" id="A0A0K2V6N3"/>
<sequence>MLKVNGEKNKKKAFDESKRIMSSASVLARFDVKKITKLVTDASKLNGIGFALIQQDKCGECDRKYLIHWGFRTLTPAETRYSAIGLECFAINRSNEKCLHYLKGANFYVEKDHNFKVMWISGKMNILADVLSRFPVSNTDRPEKKIYNFYLIKSNPKLKEL</sequence>
<dbReference type="GO" id="GO:0071897">
    <property type="term" value="P:DNA biosynthetic process"/>
    <property type="evidence" value="ECO:0007669"/>
    <property type="project" value="UniProtKB-ARBA"/>
</dbReference>
<accession>A0A0K2V6N3</accession>
<evidence type="ECO:0000259" key="1">
    <source>
        <dbReference type="Pfam" id="PF17919"/>
    </source>
</evidence>
<dbReference type="Pfam" id="PF17919">
    <property type="entry name" value="RT_RNaseH_2"/>
    <property type="match status" value="1"/>
</dbReference>
<evidence type="ECO:0000313" key="2">
    <source>
        <dbReference type="EMBL" id="CDW45975.1"/>
    </source>
</evidence>
<dbReference type="InterPro" id="IPR041577">
    <property type="entry name" value="RT_RNaseH_2"/>
</dbReference>
<protein>
    <recommendedName>
        <fullName evidence="1">Reverse transcriptase/retrotransposon-derived protein RNase H-like domain-containing protein</fullName>
    </recommendedName>
</protein>
<dbReference type="PANTHER" id="PTHR37984">
    <property type="entry name" value="PROTEIN CBG26694"/>
    <property type="match status" value="1"/>
</dbReference>
<name>A0A0K2V6N3_LEPSM</name>
<dbReference type="PANTHER" id="PTHR37984:SF9">
    <property type="entry name" value="INTEGRASE CATALYTIC DOMAIN-CONTAINING PROTEIN"/>
    <property type="match status" value="1"/>
</dbReference>
<feature type="domain" description="Reverse transcriptase/retrotransposon-derived protein RNase H-like" evidence="1">
    <location>
        <begin position="9"/>
        <end position="109"/>
    </location>
</feature>
<dbReference type="InterPro" id="IPR043502">
    <property type="entry name" value="DNA/RNA_pol_sf"/>
</dbReference>